<dbReference type="InterPro" id="IPR005090">
    <property type="entry name" value="RepC_N"/>
</dbReference>
<dbReference type="NCBIfam" id="NF040974">
    <property type="entry name" value="RepABC_RepC"/>
    <property type="match status" value="1"/>
</dbReference>
<dbReference type="OrthoDB" id="7488837at2"/>
<name>A0A2C7A535_9PROT</name>
<dbReference type="Proteomes" id="UP000223527">
    <property type="component" value="Unassembled WGS sequence"/>
</dbReference>
<comment type="caution">
    <text evidence="4">The sequence shown here is derived from an EMBL/GenBank/DDBJ whole genome shotgun (WGS) entry which is preliminary data.</text>
</comment>
<evidence type="ECO:0000313" key="5">
    <source>
        <dbReference type="Proteomes" id="UP000223527"/>
    </source>
</evidence>
<organism evidence="4 5">
    <name type="scientific">Teichococcus rhizosphaerae</name>
    <dbReference type="NCBI Taxonomy" id="1335062"/>
    <lineage>
        <taxon>Bacteria</taxon>
        <taxon>Pseudomonadati</taxon>
        <taxon>Pseudomonadota</taxon>
        <taxon>Alphaproteobacteria</taxon>
        <taxon>Acetobacterales</taxon>
        <taxon>Roseomonadaceae</taxon>
        <taxon>Roseomonas</taxon>
    </lineage>
</organism>
<evidence type="ECO:0000259" key="2">
    <source>
        <dbReference type="Pfam" id="PF03428"/>
    </source>
</evidence>
<protein>
    <submittedName>
        <fullName evidence="4">Uncharacterized protein</fullName>
    </submittedName>
</protein>
<gene>
    <name evidence="4" type="ORF">CR162_18470</name>
</gene>
<evidence type="ECO:0000313" key="4">
    <source>
        <dbReference type="EMBL" id="PHK93460.1"/>
    </source>
</evidence>
<feature type="domain" description="Plasmid replication protein C C-terminal" evidence="3">
    <location>
        <begin position="319"/>
        <end position="418"/>
    </location>
</feature>
<feature type="compositionally biased region" description="Polar residues" evidence="1">
    <location>
        <begin position="437"/>
        <end position="455"/>
    </location>
</feature>
<evidence type="ECO:0000259" key="3">
    <source>
        <dbReference type="Pfam" id="PF11800"/>
    </source>
</evidence>
<dbReference type="AlphaFoldDB" id="A0A2C7A535"/>
<feature type="compositionally biased region" description="Basic residues" evidence="1">
    <location>
        <begin position="10"/>
        <end position="19"/>
    </location>
</feature>
<reference evidence="4 5" key="1">
    <citation type="submission" date="2017-10" db="EMBL/GenBank/DDBJ databases">
        <authorList>
            <person name="Banno H."/>
            <person name="Chua N.-H."/>
        </authorList>
    </citation>
    <scope>NUCLEOTIDE SEQUENCE [LARGE SCALE GENOMIC DNA]</scope>
    <source>
        <strain evidence="4 5">YW11</strain>
    </source>
</reference>
<feature type="domain" description="Plasmid replication protein C N-terminal" evidence="2">
    <location>
        <begin position="35"/>
        <end position="185"/>
    </location>
</feature>
<feature type="region of interest" description="Disordered" evidence="1">
    <location>
        <begin position="1"/>
        <end position="22"/>
    </location>
</feature>
<dbReference type="EMBL" id="PDNU01000046">
    <property type="protein sequence ID" value="PHK93460.1"/>
    <property type="molecule type" value="Genomic_DNA"/>
</dbReference>
<keyword evidence="5" id="KW-1185">Reference proteome</keyword>
<dbReference type="Pfam" id="PF03428">
    <property type="entry name" value="RP-C"/>
    <property type="match status" value="1"/>
</dbReference>
<dbReference type="InterPro" id="IPR021760">
    <property type="entry name" value="RepC_C"/>
</dbReference>
<dbReference type="InterPro" id="IPR047611">
    <property type="entry name" value="RepABC_RepC"/>
</dbReference>
<dbReference type="Pfam" id="PF11800">
    <property type="entry name" value="RP-C_C"/>
    <property type="match status" value="1"/>
</dbReference>
<accession>A0A2C7A535</accession>
<proteinExistence type="predicted"/>
<evidence type="ECO:0000256" key="1">
    <source>
        <dbReference type="SAM" id="MobiDB-lite"/>
    </source>
</evidence>
<sequence length="455" mass="49890">MMSDQPVPRLPRRTGRRRTTGAQLQAVAGLSGRLDELDRGRVLAAFKAAAPAMGYAPYVVHMLDLLFRYSANQDWKAGQLRYVWPSNEVLVGSTGLTLSGVRKRLRRLIDLGLIRAHDIGTGRRWGHRDSQTGYILQASGFDLSPVGERMTEFIAVAEAVEARRREIRMRRRECSAWSRKTLSLTDHGIAAGLGDVDWSSLATEAERLAALVRTEGDPVELAAIEARLRRLHEEAERQLRVASPALEVVDSAPQDALPGTPITPTTQLSIAEAVTAAEGYPAHHDGGATTRSAMIEPIVARQRFGRSGDLLNGFPMSPALLLHLVPAYRDWVRSAAPAWDDIQKACEVVRAQLEIPPQVYGHARVVFGTTGALIAIGTIAVKHAAWRVHNPAGYLRRMIERHRSGELHLDRTLHGLAAAAARESRGQESLRGPTLRQKVTQTSALPPSQSELPMP</sequence>
<feature type="region of interest" description="Disordered" evidence="1">
    <location>
        <begin position="422"/>
        <end position="455"/>
    </location>
</feature>